<evidence type="ECO:0000313" key="3">
    <source>
        <dbReference type="Proteomes" id="UP001279410"/>
    </source>
</evidence>
<accession>A0AAD3N801</accession>
<gene>
    <name evidence="2" type="ORF">AKAME5_001960500</name>
</gene>
<dbReference type="EMBL" id="BRZM01000131">
    <property type="protein sequence ID" value="GLD68293.1"/>
    <property type="molecule type" value="Genomic_DNA"/>
</dbReference>
<dbReference type="GO" id="GO:0006955">
    <property type="term" value="P:immune response"/>
    <property type="evidence" value="ECO:0007669"/>
    <property type="project" value="TreeGrafter"/>
</dbReference>
<reference evidence="2" key="1">
    <citation type="submission" date="2022-08" db="EMBL/GenBank/DDBJ databases">
        <title>Genome sequencing of akame (Lates japonicus).</title>
        <authorList>
            <person name="Hashiguchi Y."/>
            <person name="Takahashi H."/>
        </authorList>
    </citation>
    <scope>NUCLEOTIDE SEQUENCE</scope>
    <source>
        <strain evidence="2">Kochi</strain>
    </source>
</reference>
<dbReference type="PANTHER" id="PTHR14241:SF1">
    <property type="entry name" value="INTERFERON-INDUCED PROTEIN 44-RELATED"/>
    <property type="match status" value="1"/>
</dbReference>
<name>A0AAD3N801_LATJO</name>
<dbReference type="Proteomes" id="UP001279410">
    <property type="component" value="Unassembled WGS sequence"/>
</dbReference>
<dbReference type="AlphaFoldDB" id="A0AAD3N801"/>
<feature type="compositionally biased region" description="Pro residues" evidence="1">
    <location>
        <begin position="8"/>
        <end position="26"/>
    </location>
</feature>
<proteinExistence type="predicted"/>
<evidence type="ECO:0000313" key="2">
    <source>
        <dbReference type="EMBL" id="GLD68293.1"/>
    </source>
</evidence>
<protein>
    <submittedName>
        <fullName evidence="2">Interferon-induced protein 44-like protein</fullName>
    </submittedName>
</protein>
<dbReference type="PANTHER" id="PTHR14241">
    <property type="entry name" value="INTERFERON-INDUCED PROTEIN 44"/>
    <property type="match status" value="1"/>
</dbReference>
<organism evidence="2 3">
    <name type="scientific">Lates japonicus</name>
    <name type="common">Japanese lates</name>
    <dbReference type="NCBI Taxonomy" id="270547"/>
    <lineage>
        <taxon>Eukaryota</taxon>
        <taxon>Metazoa</taxon>
        <taxon>Chordata</taxon>
        <taxon>Craniata</taxon>
        <taxon>Vertebrata</taxon>
        <taxon>Euteleostomi</taxon>
        <taxon>Actinopterygii</taxon>
        <taxon>Neopterygii</taxon>
        <taxon>Teleostei</taxon>
        <taxon>Neoteleostei</taxon>
        <taxon>Acanthomorphata</taxon>
        <taxon>Carangaria</taxon>
        <taxon>Carangaria incertae sedis</taxon>
        <taxon>Centropomidae</taxon>
        <taxon>Lates</taxon>
    </lineage>
</organism>
<feature type="region of interest" description="Disordered" evidence="1">
    <location>
        <begin position="1"/>
        <end position="30"/>
    </location>
</feature>
<evidence type="ECO:0000256" key="1">
    <source>
        <dbReference type="SAM" id="MobiDB-lite"/>
    </source>
</evidence>
<comment type="caution">
    <text evidence="2">The sequence shown here is derived from an EMBL/GenBank/DDBJ whole genome shotgun (WGS) entry which is preliminary data.</text>
</comment>
<keyword evidence="3" id="KW-1185">Reference proteome</keyword>
<sequence>MGGSSSTPAPPPSPPEPPTPPPPPTFREPWRQVSWGTNERDLQYVKEYQPQVEEYKTHRIPKEDRGNFYPFVFNDVMGLEEGTGRGISVEDIKLAMMGHVKEGYKFNPVSLLTSDDHDYNSSPSPDDRVHVLVCVFSANASELKGSVLMKMKAVREAASNMGIPQLAVVTKIDEACGETEKDLKTVYKSKYIKKKMTDLSSALGIPLNCIFPVKNYSQEISTDDNVDSLILSCLRLIIDFGDDFINNI</sequence>